<dbReference type="EMBL" id="MCFC01000008">
    <property type="protein sequence ID" value="ORY32877.1"/>
    <property type="molecule type" value="Genomic_DNA"/>
</dbReference>
<feature type="compositionally biased region" description="Low complexity" evidence="1">
    <location>
        <begin position="170"/>
        <end position="181"/>
    </location>
</feature>
<dbReference type="AlphaFoldDB" id="A0A1Y2BEH6"/>
<feature type="region of interest" description="Disordered" evidence="1">
    <location>
        <begin position="142"/>
        <end position="182"/>
    </location>
</feature>
<gene>
    <name evidence="2" type="ORF">BCR39DRAFT_583294</name>
</gene>
<proteinExistence type="predicted"/>
<comment type="caution">
    <text evidence="2">The sequence shown here is derived from an EMBL/GenBank/DDBJ whole genome shotgun (WGS) entry which is preliminary data.</text>
</comment>
<feature type="region of interest" description="Disordered" evidence="1">
    <location>
        <begin position="323"/>
        <end position="405"/>
    </location>
</feature>
<evidence type="ECO:0000256" key="1">
    <source>
        <dbReference type="SAM" id="MobiDB-lite"/>
    </source>
</evidence>
<evidence type="ECO:0000313" key="3">
    <source>
        <dbReference type="Proteomes" id="UP000193986"/>
    </source>
</evidence>
<keyword evidence="3" id="KW-1185">Reference proteome</keyword>
<dbReference type="Proteomes" id="UP000193986">
    <property type="component" value="Unassembled WGS sequence"/>
</dbReference>
<feature type="compositionally biased region" description="Low complexity" evidence="1">
    <location>
        <begin position="325"/>
        <end position="338"/>
    </location>
</feature>
<protein>
    <submittedName>
        <fullName evidence="2">Uncharacterized protein</fullName>
    </submittedName>
</protein>
<evidence type="ECO:0000313" key="2">
    <source>
        <dbReference type="EMBL" id="ORY32877.1"/>
    </source>
</evidence>
<reference evidence="2 3" key="1">
    <citation type="submission" date="2016-07" db="EMBL/GenBank/DDBJ databases">
        <title>Pervasive Adenine N6-methylation of Active Genes in Fungi.</title>
        <authorList>
            <consortium name="DOE Joint Genome Institute"/>
            <person name="Mondo S.J."/>
            <person name="Dannebaum R.O."/>
            <person name="Kuo R.C."/>
            <person name="Labutti K."/>
            <person name="Haridas S."/>
            <person name="Kuo A."/>
            <person name="Salamov A."/>
            <person name="Ahrendt S.R."/>
            <person name="Lipzen A."/>
            <person name="Sullivan W."/>
            <person name="Andreopoulos W.B."/>
            <person name="Clum A."/>
            <person name="Lindquist E."/>
            <person name="Daum C."/>
            <person name="Ramamoorthy G.K."/>
            <person name="Gryganskyi A."/>
            <person name="Culley D."/>
            <person name="Magnuson J.K."/>
            <person name="James T.Y."/>
            <person name="O'Malley M.A."/>
            <person name="Stajich J.E."/>
            <person name="Spatafora J.W."/>
            <person name="Visel A."/>
            <person name="Grigoriev I.V."/>
        </authorList>
    </citation>
    <scope>NUCLEOTIDE SEQUENCE [LARGE SCALE GENOMIC DNA]</scope>
    <source>
        <strain evidence="2 3">68-887.2</strain>
    </source>
</reference>
<name>A0A1Y2BEH6_9TREE</name>
<organism evidence="2 3">
    <name type="scientific">Naematelia encephala</name>
    <dbReference type="NCBI Taxonomy" id="71784"/>
    <lineage>
        <taxon>Eukaryota</taxon>
        <taxon>Fungi</taxon>
        <taxon>Dikarya</taxon>
        <taxon>Basidiomycota</taxon>
        <taxon>Agaricomycotina</taxon>
        <taxon>Tremellomycetes</taxon>
        <taxon>Tremellales</taxon>
        <taxon>Naemateliaceae</taxon>
        <taxon>Naematelia</taxon>
    </lineage>
</organism>
<feature type="region of interest" description="Disordered" evidence="1">
    <location>
        <begin position="32"/>
        <end position="53"/>
    </location>
</feature>
<sequence>MAAPVPVQSRPIAALQALCPQAVRLQGVGSTREIKPDTNDDLTMRGWGTGSTEKPCRVQQEAYQRLEPMSLRVSCGELTGREALKRTFLFSCTVPRPYGLTGASYILARPKRRKILRKQIRIADPLLPLRVSDARVVGDGASKRRRPFSPSWGRLVTPTSAMDDHTGHLSVSQDASSSGQSPRLRFKRVIEDRYTIALLSSEQDRQSFRNEWTQGGREKNFSRKLLKSAGTGSQGETMVVGGSFDDLNTLYTLSQSSTGGYTCRAYSHLKTQSWCCIQTDEVVDEKFDNILGSQLDLSGVQNQNVKEKFRRVHRLFQEMQTFLDQTTSSSPSTVPQVQFATSPGISEYPPFSQPGRRYSNPSTRNRSTSANSNVSDGGGTSFRSNRLPPPPSPLRHEVSKVDLEQ</sequence>
<feature type="compositionally biased region" description="Basic and acidic residues" evidence="1">
    <location>
        <begin position="394"/>
        <end position="405"/>
    </location>
</feature>
<dbReference type="InParanoid" id="A0A1Y2BEH6"/>
<feature type="compositionally biased region" description="Low complexity" evidence="1">
    <location>
        <begin position="356"/>
        <end position="375"/>
    </location>
</feature>
<accession>A0A1Y2BEH6</accession>